<proteinExistence type="predicted"/>
<organism evidence="2 3">
    <name type="scientific">Dryococelus australis</name>
    <dbReference type="NCBI Taxonomy" id="614101"/>
    <lineage>
        <taxon>Eukaryota</taxon>
        <taxon>Metazoa</taxon>
        <taxon>Ecdysozoa</taxon>
        <taxon>Arthropoda</taxon>
        <taxon>Hexapoda</taxon>
        <taxon>Insecta</taxon>
        <taxon>Pterygota</taxon>
        <taxon>Neoptera</taxon>
        <taxon>Polyneoptera</taxon>
        <taxon>Phasmatodea</taxon>
        <taxon>Verophasmatodea</taxon>
        <taxon>Anareolatae</taxon>
        <taxon>Phasmatidae</taxon>
        <taxon>Eurycanthinae</taxon>
        <taxon>Dryococelus</taxon>
    </lineage>
</organism>
<evidence type="ECO:0000256" key="1">
    <source>
        <dbReference type="SAM" id="MobiDB-lite"/>
    </source>
</evidence>
<accession>A0ABQ9GQN5</accession>
<feature type="region of interest" description="Disordered" evidence="1">
    <location>
        <begin position="88"/>
        <end position="111"/>
    </location>
</feature>
<name>A0ABQ9GQN5_9NEOP</name>
<dbReference type="Proteomes" id="UP001159363">
    <property type="component" value="Chromosome 9"/>
</dbReference>
<gene>
    <name evidence="2" type="ORF">PR048_025160</name>
</gene>
<comment type="caution">
    <text evidence="2">The sequence shown here is derived from an EMBL/GenBank/DDBJ whole genome shotgun (WGS) entry which is preliminary data.</text>
</comment>
<evidence type="ECO:0000313" key="3">
    <source>
        <dbReference type="Proteomes" id="UP001159363"/>
    </source>
</evidence>
<sequence>MAPGIVILEVTRVHSVKTLQCWEHFIIQKVTIGLCVHATTDKHQRSYAEGRETQNKARRLRSFNHRPHESILSLTSVRLCKRVDQRPMPPFFRAGSPPPPPGQKKPLRENEASPCSSFLSLQLLDPADRKGVDRPISKPNRHDRPRFRLSLRELPLSDAAMHMERLGVSVLLTSNEVTQRATRRQKTRTVDSSDFIDQLPLKPTSRQRRRNLLVGAGFLLSQPVSHQASSIPALRREQSQTRNRLPICQPYPYQVLKLVLALRRTSPTPRGQGGCITPSRLSLATVVATLRFAGNARLMLKDVQGPKLPTPEARRCLYRLADPIQKVPRNPSRAEGGERDDQNTRATITQVIQHSKDRWRHESQWAYRGSGTRHIPEKMVRYCLEQSLLAQRLRFMAVDGHSEFLVNIKCGRGCVVIRLLASHLGEPGSVLSGVALGFSHVVIMPDNVARRRVFSGISRFPHPGTPAFHGVHWHYLLHKVRFWKTQETSSHRFFSLALWQRGNDSVCSRVPRLGGRVPFLVDIHSIPQKLRAWADYSSLAKANQVRVPAVSPVSSHVRIVSDDAAGRRVFSGFSSSPRLCIPALHLASPTSALATSMRVGAFSDLPLGALYALDVCKHLELGKHVSSIYRKGVYGQFRDVRFSARSLETRSSPPPPITLSSRHHLYRWLHIHPTLLTFVMKNKFRGEKNLVGAEEEGAVARILRTRPLLGFRMARGSLGMLLVRVNLFIHSSNLVLGRTNSGVVACVGYIDFPFTSLRDQ</sequence>
<keyword evidence="3" id="KW-1185">Reference proteome</keyword>
<dbReference type="EMBL" id="JARBHB010000010">
    <property type="protein sequence ID" value="KAJ8874314.1"/>
    <property type="molecule type" value="Genomic_DNA"/>
</dbReference>
<reference evidence="2 3" key="1">
    <citation type="submission" date="2023-02" db="EMBL/GenBank/DDBJ databases">
        <title>LHISI_Scaffold_Assembly.</title>
        <authorList>
            <person name="Stuart O.P."/>
            <person name="Cleave R."/>
            <person name="Magrath M.J.L."/>
            <person name="Mikheyev A.S."/>
        </authorList>
    </citation>
    <scope>NUCLEOTIDE SEQUENCE [LARGE SCALE GENOMIC DNA]</scope>
    <source>
        <strain evidence="2">Daus_M_001</strain>
        <tissue evidence="2">Leg muscle</tissue>
    </source>
</reference>
<evidence type="ECO:0000313" key="2">
    <source>
        <dbReference type="EMBL" id="KAJ8874314.1"/>
    </source>
</evidence>
<protein>
    <submittedName>
        <fullName evidence="2">Uncharacterized protein</fullName>
    </submittedName>
</protein>